<dbReference type="PANTHER" id="PTHR33573:SF3">
    <property type="entry name" value="CASP-LIKE PROTEIN"/>
    <property type="match status" value="1"/>
</dbReference>
<evidence type="ECO:0000256" key="5">
    <source>
        <dbReference type="ARBA" id="ARBA00022692"/>
    </source>
</evidence>
<feature type="transmembrane region" description="Helical" evidence="8">
    <location>
        <begin position="97"/>
        <end position="117"/>
    </location>
</feature>
<protein>
    <recommendedName>
        <fullName evidence="8">CASP-like protein</fullName>
    </recommendedName>
</protein>
<accession>A0AAQ3TL53</accession>
<organism evidence="10 11">
    <name type="scientific">Paspalum notatum var. saurae</name>
    <dbReference type="NCBI Taxonomy" id="547442"/>
    <lineage>
        <taxon>Eukaryota</taxon>
        <taxon>Viridiplantae</taxon>
        <taxon>Streptophyta</taxon>
        <taxon>Embryophyta</taxon>
        <taxon>Tracheophyta</taxon>
        <taxon>Spermatophyta</taxon>
        <taxon>Magnoliopsida</taxon>
        <taxon>Liliopsida</taxon>
        <taxon>Poales</taxon>
        <taxon>Poaceae</taxon>
        <taxon>PACMAD clade</taxon>
        <taxon>Panicoideae</taxon>
        <taxon>Andropogonodae</taxon>
        <taxon>Paspaleae</taxon>
        <taxon>Paspalinae</taxon>
        <taxon>Paspalum</taxon>
    </lineage>
</organism>
<dbReference type="AlphaFoldDB" id="A0AAQ3TL53"/>
<feature type="transmembrane region" description="Helical" evidence="8">
    <location>
        <begin position="7"/>
        <end position="31"/>
    </location>
</feature>
<sequence length="177" mass="19109">MALSQTAWMAAGLGARLLMIAFLAMTVQLALANHTRLTYSDDWCKLPSYTYMVAAAVIGMACSVLLQLPVAVYLLFKSKRTTPSALLLDISLSADMVATVLLASGVGAGFGATDAALRYTRYMTWDDDGETRKDLIDYYDKAELPAVFLLIGMVLSMAATVASTRLRARATNDHADL</sequence>
<evidence type="ECO:0000313" key="10">
    <source>
        <dbReference type="EMBL" id="WVZ74959.1"/>
    </source>
</evidence>
<keyword evidence="4 8" id="KW-1003">Cell membrane</keyword>
<comment type="subcellular location">
    <subcellularLocation>
        <location evidence="1 8">Cell membrane</location>
        <topology evidence="1 8">Multi-pass membrane protein</topology>
    </subcellularLocation>
</comment>
<comment type="similarity">
    <text evidence="2 8">Belongs to the Casparian strip membrane proteins (CASP) family.</text>
</comment>
<evidence type="ECO:0000256" key="2">
    <source>
        <dbReference type="ARBA" id="ARBA00007651"/>
    </source>
</evidence>
<reference evidence="10 11" key="1">
    <citation type="submission" date="2024-02" db="EMBL/GenBank/DDBJ databases">
        <title>High-quality chromosome-scale genome assembly of Pensacola bahiagrass (Paspalum notatum Flugge var. saurae).</title>
        <authorList>
            <person name="Vega J.M."/>
            <person name="Podio M."/>
            <person name="Orjuela J."/>
            <person name="Siena L.A."/>
            <person name="Pessino S.C."/>
            <person name="Combes M.C."/>
            <person name="Mariac C."/>
            <person name="Albertini E."/>
            <person name="Pupilli F."/>
            <person name="Ortiz J.P.A."/>
            <person name="Leblanc O."/>
        </authorList>
    </citation>
    <scope>NUCLEOTIDE SEQUENCE [LARGE SCALE GENOMIC DNA]</scope>
    <source>
        <strain evidence="10">R1</strain>
        <tissue evidence="10">Leaf</tissue>
    </source>
</reference>
<dbReference type="Pfam" id="PF04535">
    <property type="entry name" value="CASP_dom"/>
    <property type="match status" value="1"/>
</dbReference>
<evidence type="ECO:0000256" key="3">
    <source>
        <dbReference type="ARBA" id="ARBA00011489"/>
    </source>
</evidence>
<dbReference type="EMBL" id="CP144749">
    <property type="protein sequence ID" value="WVZ74959.1"/>
    <property type="molecule type" value="Genomic_DNA"/>
</dbReference>
<evidence type="ECO:0000256" key="6">
    <source>
        <dbReference type="ARBA" id="ARBA00022989"/>
    </source>
</evidence>
<keyword evidence="5 8" id="KW-0812">Transmembrane</keyword>
<dbReference type="PANTHER" id="PTHR33573">
    <property type="entry name" value="CASP-LIKE PROTEIN 4A4"/>
    <property type="match status" value="1"/>
</dbReference>
<evidence type="ECO:0000256" key="4">
    <source>
        <dbReference type="ARBA" id="ARBA00022475"/>
    </source>
</evidence>
<dbReference type="Proteomes" id="UP001341281">
    <property type="component" value="Chromosome 05"/>
</dbReference>
<evidence type="ECO:0000256" key="8">
    <source>
        <dbReference type="RuleBase" id="RU361233"/>
    </source>
</evidence>
<evidence type="ECO:0000256" key="1">
    <source>
        <dbReference type="ARBA" id="ARBA00004651"/>
    </source>
</evidence>
<feature type="transmembrane region" description="Helical" evidence="8">
    <location>
        <begin position="144"/>
        <end position="162"/>
    </location>
</feature>
<dbReference type="InterPro" id="IPR006702">
    <property type="entry name" value="CASP_dom"/>
</dbReference>
<keyword evidence="11" id="KW-1185">Reference proteome</keyword>
<keyword evidence="6 8" id="KW-1133">Transmembrane helix</keyword>
<evidence type="ECO:0000256" key="7">
    <source>
        <dbReference type="ARBA" id="ARBA00023136"/>
    </source>
</evidence>
<proteinExistence type="inferred from homology"/>
<evidence type="ECO:0000259" key="9">
    <source>
        <dbReference type="Pfam" id="PF04535"/>
    </source>
</evidence>
<comment type="subunit">
    <text evidence="3 8">Homodimer and heterodimers.</text>
</comment>
<name>A0AAQ3TL53_PASNO</name>
<gene>
    <name evidence="10" type="ORF">U9M48_023072</name>
</gene>
<keyword evidence="7 8" id="KW-0472">Membrane</keyword>
<evidence type="ECO:0000313" key="11">
    <source>
        <dbReference type="Proteomes" id="UP001341281"/>
    </source>
</evidence>
<feature type="transmembrane region" description="Helical" evidence="8">
    <location>
        <begin position="51"/>
        <end position="76"/>
    </location>
</feature>
<feature type="domain" description="Casparian strip membrane protein" evidence="9">
    <location>
        <begin position="10"/>
        <end position="127"/>
    </location>
</feature>
<dbReference type="GO" id="GO:0005886">
    <property type="term" value="C:plasma membrane"/>
    <property type="evidence" value="ECO:0007669"/>
    <property type="project" value="UniProtKB-SubCell"/>
</dbReference>